<sequence length="471" mass="51090">MTINSELISESLRIRRSAHQFLVGYAPLWFALQEEFTGPMLVPPSLPVGPDAEPMERSVALAADEAERLGHAELITLDPGATVAATSYGARLQASAAVDALAGHGTIAGHGIVPPATAGFLRWATPITRGADEAPITGVHWGRVTTPETSGVWLAFWGDLSGLFVRGLADIAAPHWFTPQLANDMLTEHLPIYYDESFFLQERDMPLGPGATPDPAPATFPFTMLRFLPLTTLPAELPADRLDPDPTLAYIVLASWAMLTPDPDEPTRPPHLARLPVSAQEAEADRQAGLPPARHVTVVSAPTLRTTDPLPEGVDDDLNHLRMRIVALVAPDAPDGPSPDEVIADLLGRYEPEVAMMASYHASQQVLHALTVKTGTTHKKALTQILRTFAPGTGKPFDDRAWPALRHLLLAQHQEPTLPPPEIAPADLLWALGTFQACALMRLAGNEHRSDRSKHKPATRPPTKRARKKRR</sequence>
<name>A0A5D0NHN8_9ACTN</name>
<feature type="compositionally biased region" description="Basic residues" evidence="1">
    <location>
        <begin position="451"/>
        <end position="471"/>
    </location>
</feature>
<evidence type="ECO:0000256" key="1">
    <source>
        <dbReference type="SAM" id="MobiDB-lite"/>
    </source>
</evidence>
<proteinExistence type="predicted"/>
<comment type="caution">
    <text evidence="2">The sequence shown here is derived from an EMBL/GenBank/DDBJ whole genome shotgun (WGS) entry which is preliminary data.</text>
</comment>
<gene>
    <name evidence="2" type="ORF">FXF69_23200</name>
</gene>
<organism evidence="2 3">
    <name type="scientific">Actinomadura chibensis</name>
    <dbReference type="NCBI Taxonomy" id="392828"/>
    <lineage>
        <taxon>Bacteria</taxon>
        <taxon>Bacillati</taxon>
        <taxon>Actinomycetota</taxon>
        <taxon>Actinomycetes</taxon>
        <taxon>Streptosporangiales</taxon>
        <taxon>Thermomonosporaceae</taxon>
        <taxon>Actinomadura</taxon>
    </lineage>
</organism>
<dbReference type="AlphaFoldDB" id="A0A5D0NHN8"/>
<evidence type="ECO:0000313" key="2">
    <source>
        <dbReference type="EMBL" id="TYB43882.1"/>
    </source>
</evidence>
<evidence type="ECO:0000313" key="3">
    <source>
        <dbReference type="Proteomes" id="UP000323380"/>
    </source>
</evidence>
<reference evidence="2 3" key="1">
    <citation type="submission" date="2019-08" db="EMBL/GenBank/DDBJ databases">
        <title>Actinomadura sp. nov. CYP1-5 isolated from mountain soil.</title>
        <authorList>
            <person name="Songsumanus A."/>
            <person name="Kuncharoen N."/>
            <person name="Kudo T."/>
            <person name="Yuki M."/>
            <person name="Igarashi Y."/>
            <person name="Tanasupawat S."/>
        </authorList>
    </citation>
    <scope>NUCLEOTIDE SEQUENCE [LARGE SCALE GENOMIC DNA]</scope>
    <source>
        <strain evidence="2 3">JCM 14158</strain>
    </source>
</reference>
<protein>
    <submittedName>
        <fullName evidence="2">Uncharacterized protein</fullName>
    </submittedName>
</protein>
<dbReference type="RefSeq" id="WP_067896235.1">
    <property type="nucleotide sequence ID" value="NZ_VSFG01000005.1"/>
</dbReference>
<feature type="region of interest" description="Disordered" evidence="1">
    <location>
        <begin position="446"/>
        <end position="471"/>
    </location>
</feature>
<accession>A0A5D0NHN8</accession>
<keyword evidence="3" id="KW-1185">Reference proteome</keyword>
<dbReference type="EMBL" id="VSFG01000005">
    <property type="protein sequence ID" value="TYB43882.1"/>
    <property type="molecule type" value="Genomic_DNA"/>
</dbReference>
<dbReference type="Proteomes" id="UP000323380">
    <property type="component" value="Unassembled WGS sequence"/>
</dbReference>
<dbReference type="STRING" id="1220554.GCA_001552135_05079"/>